<evidence type="ECO:0000256" key="4">
    <source>
        <dbReference type="ARBA" id="ARBA00004319"/>
    </source>
</evidence>
<dbReference type="Gene3D" id="2.60.120.620">
    <property type="entry name" value="q2cbj1_9rhob like domain"/>
    <property type="match status" value="1"/>
</dbReference>
<feature type="signal peptide" evidence="21">
    <location>
        <begin position="1"/>
        <end position="21"/>
    </location>
</feature>
<dbReference type="PANTHER" id="PTHR10869">
    <property type="entry name" value="PROLYL 4-HYDROXYLASE ALPHA SUBUNIT"/>
    <property type="match status" value="1"/>
</dbReference>
<evidence type="ECO:0000256" key="16">
    <source>
        <dbReference type="ARBA" id="ARBA00052531"/>
    </source>
</evidence>
<dbReference type="FunFam" id="1.25.40.10:FF:000161">
    <property type="entry name" value="prolyl 4-hydroxylase subunit alpha-3 isoform X1"/>
    <property type="match status" value="1"/>
</dbReference>
<dbReference type="GeneTree" id="ENSGT00940000158967"/>
<dbReference type="GO" id="GO:0031418">
    <property type="term" value="F:L-ascorbic acid binding"/>
    <property type="evidence" value="ECO:0007669"/>
    <property type="project" value="UniProtKB-KW"/>
</dbReference>
<comment type="cofactor">
    <cofactor evidence="2">
        <name>L-ascorbate</name>
        <dbReference type="ChEBI" id="CHEBI:38290"/>
    </cofactor>
</comment>
<evidence type="ECO:0000259" key="22">
    <source>
        <dbReference type="PROSITE" id="PS51471"/>
    </source>
</evidence>
<evidence type="ECO:0000256" key="5">
    <source>
        <dbReference type="ARBA" id="ARBA00006511"/>
    </source>
</evidence>
<evidence type="ECO:0000256" key="19">
    <source>
        <dbReference type="ARBA" id="ARBA00083477"/>
    </source>
</evidence>
<reference evidence="23" key="2">
    <citation type="submission" date="2025-09" db="UniProtKB">
        <authorList>
            <consortium name="Ensembl"/>
        </authorList>
    </citation>
    <scope>IDENTIFICATION</scope>
</reference>
<dbReference type="GO" id="GO:0005506">
    <property type="term" value="F:iron ion binding"/>
    <property type="evidence" value="ECO:0007669"/>
    <property type="project" value="InterPro"/>
</dbReference>
<keyword evidence="15" id="KW-0325">Glycoprotein</keyword>
<dbReference type="InterPro" id="IPR059068">
    <property type="entry name" value="TPR_P4H"/>
</dbReference>
<comment type="subunit">
    <text evidence="17">Heterotetramer of two alpha-3 chains and two beta chains (the beta chain is the multi-functional PDI).</text>
</comment>
<dbReference type="PROSITE" id="PS51471">
    <property type="entry name" value="FE2OG_OXY"/>
    <property type="match status" value="1"/>
</dbReference>
<comment type="function">
    <text evidence="3">Catalyzes the post-translational formation of 4-hydroxyproline in -Xaa-Pro-Gly- sequences in collagens and other proteins.</text>
</comment>
<evidence type="ECO:0000256" key="13">
    <source>
        <dbReference type="ARBA" id="ARBA00023002"/>
    </source>
</evidence>
<dbReference type="GO" id="GO:0005788">
    <property type="term" value="C:endoplasmic reticulum lumen"/>
    <property type="evidence" value="ECO:0007669"/>
    <property type="project" value="UniProtKB-SubCell"/>
</dbReference>
<comment type="cofactor">
    <cofactor evidence="1">
        <name>Fe(2+)</name>
        <dbReference type="ChEBI" id="CHEBI:29033"/>
    </cofactor>
</comment>
<evidence type="ECO:0000256" key="21">
    <source>
        <dbReference type="SAM" id="SignalP"/>
    </source>
</evidence>
<dbReference type="FunFam" id="2.60.120.620:FF:000013">
    <property type="entry name" value="Prolyl 4-hydroxylase subunit alpha 3"/>
    <property type="match status" value="1"/>
</dbReference>
<keyword evidence="14" id="KW-0408">Iron</keyword>
<evidence type="ECO:0000256" key="18">
    <source>
        <dbReference type="ARBA" id="ARBA00070101"/>
    </source>
</evidence>
<proteinExistence type="inferred from homology"/>
<sequence length="538" mass="61406">MLLIKVYLVLLYLGLFEDSLADMYSSMASIQQAVTTEKVLLHHLESYLEKETYRLNDLRRFYDKVQAFHEATPDPVADPIVAYTLMKRLHLEWLNVVHSLEATENIQALKEGYEKEEKRLPIFEDVEGAAKGLMRLQDVYSLNVNGMARGKLQRAANTAMSLLYKPPASSTMSADDCFHIGKVAYEMDDYYHSIPWLEEAVSMFRGSYGNWFTEDEGTLEDALDYLAFSYYKAGNISQALDLSRECLLYDPDNKRVARNVAKYEKILDENPIGSGLEEARVHRPNVTHLRTRDLYEGLCRTLGKQPKMYENPKMFCMYDTNGSPHLTLQPLRREMVSLDPYVVLYHDFVSDLESETIKEIAAPWLLRSVVASGEKQSEAEYRISKGAWLKDTVHSIIRTIDIRIAAATGLNVQIPYTEHLQVVNYGIGGHYEPHFDHATSKDSPLFRTSTGNRLATFMIYLSSVDMGGSTAFIYANFSIPVIKNAALFWWNLRRNGAGNEDTLHAGCPVLIGNKWVANKWIHEYGQEFRRPCTLIPED</sequence>
<dbReference type="Pfam" id="PF13640">
    <property type="entry name" value="2OG-FeII_Oxy_3"/>
    <property type="match status" value="1"/>
</dbReference>
<keyword evidence="11" id="KW-0847">Vitamin C</keyword>
<evidence type="ECO:0000256" key="17">
    <source>
        <dbReference type="ARBA" id="ARBA00066245"/>
    </source>
</evidence>
<keyword evidence="7" id="KW-0479">Metal-binding</keyword>
<organism evidence="23 24">
    <name type="scientific">Leptobrachium leishanense</name>
    <name type="common">Leishan spiny toad</name>
    <dbReference type="NCBI Taxonomy" id="445787"/>
    <lineage>
        <taxon>Eukaryota</taxon>
        <taxon>Metazoa</taxon>
        <taxon>Chordata</taxon>
        <taxon>Craniata</taxon>
        <taxon>Vertebrata</taxon>
        <taxon>Euteleostomi</taxon>
        <taxon>Amphibia</taxon>
        <taxon>Batrachia</taxon>
        <taxon>Anura</taxon>
        <taxon>Pelobatoidea</taxon>
        <taxon>Megophryidae</taxon>
        <taxon>Leptobrachium</taxon>
    </lineage>
</organism>
<evidence type="ECO:0000256" key="8">
    <source>
        <dbReference type="ARBA" id="ARBA00022729"/>
    </source>
</evidence>
<evidence type="ECO:0000256" key="9">
    <source>
        <dbReference type="ARBA" id="ARBA00022803"/>
    </source>
</evidence>
<evidence type="ECO:0000256" key="14">
    <source>
        <dbReference type="ARBA" id="ARBA00023004"/>
    </source>
</evidence>
<dbReference type="Gene3D" id="1.25.40.10">
    <property type="entry name" value="Tetratricopeptide repeat domain"/>
    <property type="match status" value="1"/>
</dbReference>
<dbReference type="EC" id="1.14.11.2" evidence="6"/>
<name>A0A8C5LS62_9ANUR</name>
<comment type="subcellular location">
    <subcellularLocation>
        <location evidence="4">Endoplasmic reticulum lumen</location>
    </subcellularLocation>
</comment>
<dbReference type="AlphaFoldDB" id="A0A8C5LS62"/>
<evidence type="ECO:0000256" key="6">
    <source>
        <dbReference type="ARBA" id="ARBA00012269"/>
    </source>
</evidence>
<dbReference type="PROSITE" id="PS50005">
    <property type="entry name" value="TPR"/>
    <property type="match status" value="1"/>
</dbReference>
<feature type="chain" id="PRO_5034480172" description="Prolyl 4-hydroxylase subunit alpha-3" evidence="21">
    <location>
        <begin position="22"/>
        <end position="538"/>
    </location>
</feature>
<accession>A0A8C5LS62</accession>
<dbReference type="InterPro" id="IPR044862">
    <property type="entry name" value="Pro_4_hyd_alph_FE2OG_OXY"/>
</dbReference>
<evidence type="ECO:0000313" key="23">
    <source>
        <dbReference type="Ensembl" id="ENSLLEP00000004324.1"/>
    </source>
</evidence>
<dbReference type="Proteomes" id="UP000694569">
    <property type="component" value="Unplaced"/>
</dbReference>
<evidence type="ECO:0000256" key="7">
    <source>
        <dbReference type="ARBA" id="ARBA00022723"/>
    </source>
</evidence>
<comment type="catalytic activity">
    <reaction evidence="16">
        <text>L-prolyl-[collagen] + 2-oxoglutarate + O2 = trans-4-hydroxy-L-prolyl-[collagen] + succinate + CO2</text>
        <dbReference type="Rhea" id="RHEA:18945"/>
        <dbReference type="Rhea" id="RHEA-COMP:11676"/>
        <dbReference type="Rhea" id="RHEA-COMP:11680"/>
        <dbReference type="ChEBI" id="CHEBI:15379"/>
        <dbReference type="ChEBI" id="CHEBI:16526"/>
        <dbReference type="ChEBI" id="CHEBI:16810"/>
        <dbReference type="ChEBI" id="CHEBI:30031"/>
        <dbReference type="ChEBI" id="CHEBI:50342"/>
        <dbReference type="ChEBI" id="CHEBI:61965"/>
        <dbReference type="EC" id="1.14.11.2"/>
    </reaction>
    <physiologicalReaction direction="left-to-right" evidence="16">
        <dbReference type="Rhea" id="RHEA:18946"/>
    </physiologicalReaction>
</comment>
<evidence type="ECO:0000256" key="3">
    <source>
        <dbReference type="ARBA" id="ARBA00002035"/>
    </source>
</evidence>
<evidence type="ECO:0000256" key="2">
    <source>
        <dbReference type="ARBA" id="ARBA00001961"/>
    </source>
</evidence>
<evidence type="ECO:0000256" key="20">
    <source>
        <dbReference type="PROSITE-ProRule" id="PRU00339"/>
    </source>
</evidence>
<evidence type="ECO:0000256" key="1">
    <source>
        <dbReference type="ARBA" id="ARBA00001954"/>
    </source>
</evidence>
<keyword evidence="8 21" id="KW-0732">Signal</keyword>
<feature type="repeat" description="TPR" evidence="20">
    <location>
        <begin position="220"/>
        <end position="253"/>
    </location>
</feature>
<comment type="similarity">
    <text evidence="5">Belongs to the P4HA family.</text>
</comment>
<dbReference type="InterPro" id="IPR005123">
    <property type="entry name" value="Oxoglu/Fe-dep_dioxygenase_dom"/>
</dbReference>
<evidence type="ECO:0000256" key="15">
    <source>
        <dbReference type="ARBA" id="ARBA00023180"/>
    </source>
</evidence>
<keyword evidence="13" id="KW-0560">Oxidoreductase</keyword>
<dbReference type="InterPro" id="IPR013547">
    <property type="entry name" value="P4H_N"/>
</dbReference>
<dbReference type="SMART" id="SM00702">
    <property type="entry name" value="P4Hc"/>
    <property type="match status" value="1"/>
</dbReference>
<keyword evidence="24" id="KW-1185">Reference proteome</keyword>
<protein>
    <recommendedName>
        <fullName evidence="18">Prolyl 4-hydroxylase subunit alpha-3</fullName>
        <ecNumber evidence="6">1.14.11.2</ecNumber>
    </recommendedName>
    <alternativeName>
        <fullName evidence="19">Procollagen-proline,2-oxoglutarate-4-dioxygenase subunit alpha-3</fullName>
    </alternativeName>
</protein>
<keyword evidence="9 20" id="KW-0802">TPR repeat</keyword>
<evidence type="ECO:0000256" key="11">
    <source>
        <dbReference type="ARBA" id="ARBA00022896"/>
    </source>
</evidence>
<dbReference type="OrthoDB" id="420380at2759"/>
<dbReference type="InterPro" id="IPR019734">
    <property type="entry name" value="TPR_rpt"/>
</dbReference>
<evidence type="ECO:0000256" key="12">
    <source>
        <dbReference type="ARBA" id="ARBA00022964"/>
    </source>
</evidence>
<feature type="domain" description="Fe2OG dioxygenase" evidence="22">
    <location>
        <begin position="416"/>
        <end position="523"/>
    </location>
</feature>
<dbReference type="InterPro" id="IPR006620">
    <property type="entry name" value="Pro_4_hyd_alph"/>
</dbReference>
<gene>
    <name evidence="23" type="primary">P4HA3</name>
</gene>
<evidence type="ECO:0000313" key="24">
    <source>
        <dbReference type="Proteomes" id="UP000694569"/>
    </source>
</evidence>
<dbReference type="InterPro" id="IPR011990">
    <property type="entry name" value="TPR-like_helical_dom_sf"/>
</dbReference>
<dbReference type="InterPro" id="IPR045054">
    <property type="entry name" value="P4HA-like"/>
</dbReference>
<dbReference type="Pfam" id="PF08336">
    <property type="entry name" value="P4Ha_N"/>
    <property type="match status" value="1"/>
</dbReference>
<dbReference type="Pfam" id="PF23558">
    <property type="entry name" value="TPR_P4H"/>
    <property type="match status" value="1"/>
</dbReference>
<keyword evidence="10" id="KW-0256">Endoplasmic reticulum</keyword>
<dbReference type="GO" id="GO:0004656">
    <property type="term" value="F:procollagen-proline 4-dioxygenase activity"/>
    <property type="evidence" value="ECO:0007669"/>
    <property type="project" value="UniProtKB-EC"/>
</dbReference>
<evidence type="ECO:0000256" key="10">
    <source>
        <dbReference type="ARBA" id="ARBA00022824"/>
    </source>
</evidence>
<keyword evidence="12" id="KW-0223">Dioxygenase</keyword>
<dbReference type="Ensembl" id="ENSLLET00000004520.1">
    <property type="protein sequence ID" value="ENSLLEP00000004324.1"/>
    <property type="gene ID" value="ENSLLEG00000002785.1"/>
</dbReference>
<dbReference type="PANTHER" id="PTHR10869:SF223">
    <property type="entry name" value="PROLYL 4-HYDROXYLASE SUBUNIT ALPHA-3"/>
    <property type="match status" value="1"/>
</dbReference>
<dbReference type="Gene3D" id="6.10.140.1460">
    <property type="match status" value="1"/>
</dbReference>
<dbReference type="SUPFAM" id="SSF48452">
    <property type="entry name" value="TPR-like"/>
    <property type="match status" value="1"/>
</dbReference>
<reference evidence="23" key="1">
    <citation type="submission" date="2025-08" db="UniProtKB">
        <authorList>
            <consortium name="Ensembl"/>
        </authorList>
    </citation>
    <scope>IDENTIFICATION</scope>
</reference>